<feature type="compositionally biased region" description="Basic and acidic residues" evidence="1">
    <location>
        <begin position="406"/>
        <end position="422"/>
    </location>
</feature>
<protein>
    <recommendedName>
        <fullName evidence="2">INO80 complex subunit B-like conserved region domain-containing protein</fullName>
    </recommendedName>
</protein>
<dbReference type="Pfam" id="PF04795">
    <property type="entry name" value="PAPA-1"/>
    <property type="match status" value="1"/>
</dbReference>
<feature type="region of interest" description="Disordered" evidence="1">
    <location>
        <begin position="1"/>
        <end position="142"/>
    </location>
</feature>
<feature type="compositionally biased region" description="Acidic residues" evidence="1">
    <location>
        <begin position="179"/>
        <end position="188"/>
    </location>
</feature>
<feature type="region of interest" description="Disordered" evidence="1">
    <location>
        <begin position="164"/>
        <end position="381"/>
    </location>
</feature>
<dbReference type="Proteomes" id="UP001497512">
    <property type="component" value="Chromosome 13"/>
</dbReference>
<feature type="compositionally biased region" description="Acidic residues" evidence="1">
    <location>
        <begin position="295"/>
        <end position="315"/>
    </location>
</feature>
<sequence>MDRQQESVDLESARGGVRRPRSEAARRPRPQSRFLSALTDSKPSASHPSDGSYREVVDEETVDAEAQEKSPNDRTRESDADRIHGNEKDRVGWSKERDGRVRDAGTERGDRNRNQTVQNGSREGRVGSEIKPKSAERFLPEQKQFVPTKLKLKVGGITHTLVSDSMKKKPVPSTALEIQDSDEEDEMTEPQFDYPPLKSQKKDIDIAHSPSFRPRPQMREGGVDHASPSGRFIGQSRAKPLFEPKVISESPSLAVRKSSRIPKRRVLDGDEEESEDANLTQRPLSHGRGVRRVEEEIEQEEGQQPEEEDSEDEDLTEKASGLISDDEDLEDLEEEDDEEVAGRAKRAKVQQLHGSGSKGKPSTGTALTARQRSMQSSKEADGDAVLSLIEFPGGLASPLGRKGKGKLSEAERQVKRADAARRRKQQVEKAAIEIQATAIQKILGQDSTRKRREDRLQKRRQEIEQEKKMAELVPATNTIRWSLGPSGTVVSFAEDVGLPNLFNTGPCRYPPAREKCYAPSCPNTYKYRDSKLKVPLCSLECYKVVHAIAST</sequence>
<organism evidence="3 4">
    <name type="scientific">Sphagnum troendelagicum</name>
    <dbReference type="NCBI Taxonomy" id="128251"/>
    <lineage>
        <taxon>Eukaryota</taxon>
        <taxon>Viridiplantae</taxon>
        <taxon>Streptophyta</taxon>
        <taxon>Embryophyta</taxon>
        <taxon>Bryophyta</taxon>
        <taxon>Sphagnophytina</taxon>
        <taxon>Sphagnopsida</taxon>
        <taxon>Sphagnales</taxon>
        <taxon>Sphagnaceae</taxon>
        <taxon>Sphagnum</taxon>
    </lineage>
</organism>
<feature type="compositionally biased region" description="Polar residues" evidence="1">
    <location>
        <begin position="38"/>
        <end position="49"/>
    </location>
</feature>
<evidence type="ECO:0000259" key="2">
    <source>
        <dbReference type="SMART" id="SM01406"/>
    </source>
</evidence>
<keyword evidence="4" id="KW-1185">Reference proteome</keyword>
<feature type="compositionally biased region" description="Low complexity" evidence="1">
    <location>
        <begin position="354"/>
        <end position="365"/>
    </location>
</feature>
<feature type="compositionally biased region" description="Acidic residues" evidence="1">
    <location>
        <begin position="324"/>
        <end position="339"/>
    </location>
</feature>
<accession>A0ABP0TNH4</accession>
<dbReference type="PANTHER" id="PTHR21561">
    <property type="entry name" value="INO80 COMPLEX SUBUNIT B"/>
    <property type="match status" value="1"/>
</dbReference>
<reference evidence="3" key="1">
    <citation type="submission" date="2024-02" db="EMBL/GenBank/DDBJ databases">
        <authorList>
            <consortium name="ELIXIR-Norway"/>
            <consortium name="Elixir Norway"/>
        </authorList>
    </citation>
    <scope>NUCLEOTIDE SEQUENCE</scope>
</reference>
<dbReference type="InterPro" id="IPR006880">
    <property type="entry name" value="INO80B_C"/>
</dbReference>
<evidence type="ECO:0000313" key="3">
    <source>
        <dbReference type="EMBL" id="CAK9201070.1"/>
    </source>
</evidence>
<feature type="compositionally biased region" description="Basic and acidic residues" evidence="1">
    <location>
        <begin position="122"/>
        <end position="140"/>
    </location>
</feature>
<evidence type="ECO:0000256" key="1">
    <source>
        <dbReference type="SAM" id="MobiDB-lite"/>
    </source>
</evidence>
<evidence type="ECO:0000313" key="4">
    <source>
        <dbReference type="Proteomes" id="UP001497512"/>
    </source>
</evidence>
<feature type="compositionally biased region" description="Basic and acidic residues" evidence="1">
    <location>
        <begin position="66"/>
        <end position="113"/>
    </location>
</feature>
<proteinExistence type="predicted"/>
<dbReference type="PANTHER" id="PTHR21561:SF12">
    <property type="entry name" value="INO80 COMPLEX SUBUNIT B"/>
    <property type="match status" value="1"/>
</dbReference>
<dbReference type="InterPro" id="IPR029523">
    <property type="entry name" value="INO80B/Ies2"/>
</dbReference>
<name>A0ABP0TNH4_9BRYO</name>
<feature type="compositionally biased region" description="Polar residues" evidence="1">
    <location>
        <begin position="366"/>
        <end position="377"/>
    </location>
</feature>
<feature type="region of interest" description="Disordered" evidence="1">
    <location>
        <begin position="393"/>
        <end position="422"/>
    </location>
</feature>
<dbReference type="EMBL" id="OZ019905">
    <property type="protein sequence ID" value="CAK9201070.1"/>
    <property type="molecule type" value="Genomic_DNA"/>
</dbReference>
<gene>
    <name evidence="3" type="ORF">CSSPTR1EN2_LOCUS5723</name>
</gene>
<feature type="domain" description="INO80 complex subunit B-like conserved region" evidence="2">
    <location>
        <begin position="411"/>
        <end position="496"/>
    </location>
</feature>
<dbReference type="CDD" id="cd23021">
    <property type="entry name" value="zf-HIT_IN80B"/>
    <property type="match status" value="1"/>
</dbReference>
<dbReference type="SMART" id="SM01406">
    <property type="entry name" value="PAPA-1"/>
    <property type="match status" value="1"/>
</dbReference>